<feature type="domain" description="EGF-like" evidence="8">
    <location>
        <begin position="580"/>
        <end position="622"/>
    </location>
</feature>
<dbReference type="Pfam" id="PF00008">
    <property type="entry name" value="EGF"/>
    <property type="match status" value="4"/>
</dbReference>
<evidence type="ECO:0000313" key="10">
    <source>
        <dbReference type="Proteomes" id="UP000663879"/>
    </source>
</evidence>
<evidence type="ECO:0000256" key="4">
    <source>
        <dbReference type="ARBA" id="ARBA00023157"/>
    </source>
</evidence>
<keyword evidence="3" id="KW-0677">Repeat</keyword>
<dbReference type="PROSITE" id="PS00022">
    <property type="entry name" value="EGF_1"/>
    <property type="match status" value="6"/>
</dbReference>
<feature type="domain" description="EGF-like" evidence="8">
    <location>
        <begin position="623"/>
        <end position="660"/>
    </location>
</feature>
<feature type="domain" description="EGF-like" evidence="8">
    <location>
        <begin position="494"/>
        <end position="535"/>
    </location>
</feature>
<feature type="domain" description="EGF-like" evidence="8">
    <location>
        <begin position="450"/>
        <end position="492"/>
    </location>
</feature>
<evidence type="ECO:0000256" key="6">
    <source>
        <dbReference type="PROSITE-ProRule" id="PRU00076"/>
    </source>
</evidence>
<keyword evidence="7" id="KW-0812">Transmembrane</keyword>
<keyword evidence="10" id="KW-1185">Reference proteome</keyword>
<dbReference type="InterPro" id="IPR000742">
    <property type="entry name" value="EGF"/>
</dbReference>
<dbReference type="InterPro" id="IPR018097">
    <property type="entry name" value="EGF_Ca-bd_CS"/>
</dbReference>
<organism evidence="9 10">
    <name type="scientific">Brachionus calyciflorus</name>
    <dbReference type="NCBI Taxonomy" id="104777"/>
    <lineage>
        <taxon>Eukaryota</taxon>
        <taxon>Metazoa</taxon>
        <taxon>Spiralia</taxon>
        <taxon>Gnathifera</taxon>
        <taxon>Rotifera</taxon>
        <taxon>Eurotatoria</taxon>
        <taxon>Monogononta</taxon>
        <taxon>Pseudotrocha</taxon>
        <taxon>Ploima</taxon>
        <taxon>Brachionidae</taxon>
        <taxon>Brachionus</taxon>
    </lineage>
</organism>
<feature type="transmembrane region" description="Helical" evidence="7">
    <location>
        <begin position="705"/>
        <end position="730"/>
    </location>
</feature>
<feature type="disulfide bond" evidence="6">
    <location>
        <begin position="525"/>
        <end position="534"/>
    </location>
</feature>
<dbReference type="Gene3D" id="2.10.25.10">
    <property type="entry name" value="Laminin"/>
    <property type="match status" value="7"/>
</dbReference>
<feature type="domain" description="EGF-like" evidence="8">
    <location>
        <begin position="406"/>
        <end position="447"/>
    </location>
</feature>
<feature type="domain" description="EGF-like" evidence="8">
    <location>
        <begin position="358"/>
        <end position="405"/>
    </location>
</feature>
<evidence type="ECO:0000256" key="7">
    <source>
        <dbReference type="SAM" id="Phobius"/>
    </source>
</evidence>
<dbReference type="PROSITE" id="PS00010">
    <property type="entry name" value="ASX_HYDROXYL"/>
    <property type="match status" value="1"/>
</dbReference>
<keyword evidence="1 6" id="KW-0245">EGF-like domain</keyword>
<dbReference type="PROSITE" id="PS50026">
    <property type="entry name" value="EGF_3"/>
    <property type="match status" value="7"/>
</dbReference>
<feature type="disulfide bond" evidence="6">
    <location>
        <begin position="612"/>
        <end position="621"/>
    </location>
</feature>
<accession>A0A813M0U1</accession>
<evidence type="ECO:0000256" key="2">
    <source>
        <dbReference type="ARBA" id="ARBA00022729"/>
    </source>
</evidence>
<feature type="disulfide bond" evidence="6">
    <location>
        <begin position="569"/>
        <end position="578"/>
    </location>
</feature>
<evidence type="ECO:0000256" key="3">
    <source>
        <dbReference type="ARBA" id="ARBA00022737"/>
    </source>
</evidence>
<dbReference type="InterPro" id="IPR000152">
    <property type="entry name" value="EGF-type_Asp/Asn_hydroxyl_site"/>
</dbReference>
<keyword evidence="2" id="KW-0732">Signal</keyword>
<evidence type="ECO:0000259" key="8">
    <source>
        <dbReference type="PROSITE" id="PS50026"/>
    </source>
</evidence>
<dbReference type="CDD" id="cd00054">
    <property type="entry name" value="EGF_CA"/>
    <property type="match status" value="6"/>
</dbReference>
<keyword evidence="7" id="KW-0472">Membrane</keyword>
<feature type="disulfide bond" evidence="6">
    <location>
        <begin position="482"/>
        <end position="491"/>
    </location>
</feature>
<dbReference type="AlphaFoldDB" id="A0A813M0U1"/>
<feature type="disulfide bond" evidence="6">
    <location>
        <begin position="395"/>
        <end position="404"/>
    </location>
</feature>
<feature type="disulfide bond" evidence="6">
    <location>
        <begin position="437"/>
        <end position="446"/>
    </location>
</feature>
<dbReference type="PANTHER" id="PTHR12916:SF4">
    <property type="entry name" value="UNINFLATABLE, ISOFORM C"/>
    <property type="match status" value="1"/>
</dbReference>
<comment type="caution">
    <text evidence="9">The sequence shown here is derived from an EMBL/GenBank/DDBJ whole genome shotgun (WGS) entry which is preliminary data.</text>
</comment>
<name>A0A813M0U1_9BILA</name>
<dbReference type="PROSITE" id="PS01187">
    <property type="entry name" value="EGF_CA"/>
    <property type="match status" value="1"/>
</dbReference>
<evidence type="ECO:0000256" key="1">
    <source>
        <dbReference type="ARBA" id="ARBA00022536"/>
    </source>
</evidence>
<dbReference type="SMART" id="SM00181">
    <property type="entry name" value="EGF"/>
    <property type="match status" value="7"/>
</dbReference>
<dbReference type="EMBL" id="CAJNOC010000065">
    <property type="protein sequence ID" value="CAF0711486.1"/>
    <property type="molecule type" value="Genomic_DNA"/>
</dbReference>
<feature type="domain" description="EGF-like" evidence="8">
    <location>
        <begin position="537"/>
        <end position="579"/>
    </location>
</feature>
<evidence type="ECO:0000313" key="9">
    <source>
        <dbReference type="EMBL" id="CAF0711486.1"/>
    </source>
</evidence>
<dbReference type="FunFam" id="2.10.25.10:FF:000173">
    <property type="entry name" value="Neurogenic locus notch protein 2"/>
    <property type="match status" value="1"/>
</dbReference>
<gene>
    <name evidence="9" type="ORF">OXX778_LOCUS1108</name>
</gene>
<dbReference type="Proteomes" id="UP000663879">
    <property type="component" value="Unassembled WGS sequence"/>
</dbReference>
<keyword evidence="4 6" id="KW-1015">Disulfide bond</keyword>
<comment type="caution">
    <text evidence="6">Lacks conserved residue(s) required for the propagation of feature annotation.</text>
</comment>
<reference evidence="9" key="1">
    <citation type="submission" date="2021-02" db="EMBL/GenBank/DDBJ databases">
        <authorList>
            <person name="Nowell W R."/>
        </authorList>
    </citation>
    <scope>NUCLEOTIDE SEQUENCE</scope>
    <source>
        <strain evidence="9">Ploen Becks lab</strain>
    </source>
</reference>
<protein>
    <recommendedName>
        <fullName evidence="8">EGF-like domain-containing protein</fullName>
    </recommendedName>
</protein>
<dbReference type="PANTHER" id="PTHR12916">
    <property type="entry name" value="CYTOCHROME C OXIDASE POLYPEPTIDE VIC-2"/>
    <property type="match status" value="1"/>
</dbReference>
<dbReference type="OrthoDB" id="283575at2759"/>
<keyword evidence="7" id="KW-1133">Transmembrane helix</keyword>
<dbReference type="InterPro" id="IPR001881">
    <property type="entry name" value="EGF-like_Ca-bd_dom"/>
</dbReference>
<dbReference type="PROSITE" id="PS01186">
    <property type="entry name" value="EGF_2"/>
    <property type="match status" value="4"/>
</dbReference>
<keyword evidence="5" id="KW-0325">Glycoprotein</keyword>
<sequence>MKLKPLFLGDLISPTHDYYSTCEPYSTIKRRLTNRPGQSLSFISYFFDFDSESQSPRISKLAPFLTPNETLALTNLSKQRRVIIFQDVDFYSLSFNLSLHPFESQETLKTNLFTLNSLDDLTSNRIFLFGVNMYLTKKSTGLKYEFEIFTSKQLIKSEPVFYGDNLKINLTFTFNSIELRIGDSQEYLIRLTDKYFNLFIRSLLKAYSSFQLNVTRAENYASNIKMISLANSCMSNFKIATRKLIDEASLKYTHTYYDLTKQTKSLLISKPDKNNLDFDSTCEFNSDIVAKINVVEDEAIPENCYLVTEFDQNENKNIKNVIECECESSLECSYNFWSEKLNKISGQKMEIGFENDEEFRGCVESNEYACFNNGTCVDNYYADSTNRRENYHCLCRDSYTGKRCERYDPCLKNPCSVNATCISKLSSNDQISYECKCFPGFLGRNCTIKFDETCLAKPCMNGATCINITSFDEQTLSYECMCPLGYEGKRCDKKIDYCFLYEPCKNGASCTNKDFAHSSYYECSCAKGWKGVNCTQDIDECASMKSKSITPCSGHGYCLNTPGSYKCNCNELYFGKNCEFVHTCQEETTPCENGGICLVLGKIEENRYSCRCPQGYTGINCSYQTCDSKPCQHNSICSMKNSTKFECNCTNTGYAGQRCENLVNFAECRQQTCFGNMTCDPNKCECDLIDCEKIFMQIKSRPREIVYHLVIWPLLVIMLSLLIILFSIFAMRIKKSRATRGTYSPSRHEQQASRIEFNMDLKIPPEERLI</sequence>
<evidence type="ECO:0000256" key="5">
    <source>
        <dbReference type="ARBA" id="ARBA00023180"/>
    </source>
</evidence>
<dbReference type="SUPFAM" id="SSF57196">
    <property type="entry name" value="EGF/Laminin"/>
    <property type="match status" value="7"/>
</dbReference>
<dbReference type="SMART" id="SM00179">
    <property type="entry name" value="EGF_CA"/>
    <property type="match status" value="5"/>
</dbReference>
<dbReference type="GO" id="GO:0005509">
    <property type="term" value="F:calcium ion binding"/>
    <property type="evidence" value="ECO:0007669"/>
    <property type="project" value="InterPro"/>
</dbReference>
<proteinExistence type="predicted"/>